<gene>
    <name evidence="1" type="ORF">GM418_12165</name>
</gene>
<organism evidence="1 2">
    <name type="scientific">Maribellus comscasis</name>
    <dbReference type="NCBI Taxonomy" id="2681766"/>
    <lineage>
        <taxon>Bacteria</taxon>
        <taxon>Pseudomonadati</taxon>
        <taxon>Bacteroidota</taxon>
        <taxon>Bacteroidia</taxon>
        <taxon>Marinilabiliales</taxon>
        <taxon>Prolixibacteraceae</taxon>
        <taxon>Maribellus</taxon>
    </lineage>
</organism>
<evidence type="ECO:0000313" key="2">
    <source>
        <dbReference type="Proteomes" id="UP000428260"/>
    </source>
</evidence>
<dbReference type="SUPFAM" id="SSF48452">
    <property type="entry name" value="TPR-like"/>
    <property type="match status" value="1"/>
</dbReference>
<proteinExistence type="predicted"/>
<dbReference type="KEGG" id="mcos:GM418_12165"/>
<dbReference type="Proteomes" id="UP000428260">
    <property type="component" value="Chromosome"/>
</dbReference>
<name>A0A6I6K379_9BACT</name>
<dbReference type="AlphaFoldDB" id="A0A6I6K379"/>
<reference evidence="1 2" key="1">
    <citation type="submission" date="2019-11" db="EMBL/GenBank/DDBJ databases">
        <authorList>
            <person name="Zheng R.K."/>
            <person name="Sun C.M."/>
        </authorList>
    </citation>
    <scope>NUCLEOTIDE SEQUENCE [LARGE SCALE GENOMIC DNA]</scope>
    <source>
        <strain evidence="1 2">WC007</strain>
    </source>
</reference>
<dbReference type="InterPro" id="IPR011990">
    <property type="entry name" value="TPR-like_helical_dom_sf"/>
</dbReference>
<dbReference type="RefSeq" id="WP_158866484.1">
    <property type="nucleotide sequence ID" value="NZ_CP046401.1"/>
</dbReference>
<evidence type="ECO:0000313" key="1">
    <source>
        <dbReference type="EMBL" id="QGY44384.1"/>
    </source>
</evidence>
<sequence>MSKRVGLIIVFGLLFLAVSAQETWNYAAVDKKSHELYQKKKWAELIKYSNDARNHGIDFFYLQARSGIAYYNLKLYRKSTKWFLKAYENDQSFEWLQEYLYYSLVFGGRTTEALKYAKNFTPAFQQKINYAPAKISRIAFEGGYSFNPDFDKIKGIAYHEQLDVGDNYGEAYFLENYHFESFDLSHQLAPGVSINHNFTYLGLNKEEQVYWGSQNEFPIKVNQFQYFINPYFVLGKKWYVSPSVSIVWGNTELYLGNYDPNTFYVSSLKYSDFIYTTSSWSHFGNFSPGAEINFANIFDVSFTQMSAWICYYPFSNTNFYITPRVYFRGDKAESLGYNTFEVSGGIQLGPVHLYGKYLNGDMRNFIESAGYVISNFPGSSDQKIMGSLYFPTGKKYQFVFRYINQNITENYQVYTSGVKSNSLEYNYVKHTITAGISWNF</sequence>
<protein>
    <submittedName>
        <fullName evidence="1">Uncharacterized protein</fullName>
    </submittedName>
</protein>
<keyword evidence="2" id="KW-1185">Reference proteome</keyword>
<dbReference type="EMBL" id="CP046401">
    <property type="protein sequence ID" value="QGY44384.1"/>
    <property type="molecule type" value="Genomic_DNA"/>
</dbReference>
<accession>A0A6I6K379</accession>